<dbReference type="Proteomes" id="UP000474758">
    <property type="component" value="Unassembled WGS sequence"/>
</dbReference>
<evidence type="ECO:0000256" key="2">
    <source>
        <dbReference type="SAM" id="Phobius"/>
    </source>
</evidence>
<gene>
    <name evidence="3" type="ORF">G5V65_06245</name>
</gene>
<dbReference type="InterPro" id="IPR005133">
    <property type="entry name" value="PhaG_MnhG_YufB"/>
</dbReference>
<dbReference type="GO" id="GO:0015385">
    <property type="term" value="F:sodium:proton antiporter activity"/>
    <property type="evidence" value="ECO:0007669"/>
    <property type="project" value="TreeGrafter"/>
</dbReference>
<name>A0A6M1U8Q1_9RHOB</name>
<feature type="region of interest" description="Disordered" evidence="1">
    <location>
        <begin position="100"/>
        <end position="130"/>
    </location>
</feature>
<dbReference type="PANTHER" id="PTHR34703:SF1">
    <property type="entry name" value="ANTIPORTER SUBUNIT MNHG2-RELATED"/>
    <property type="match status" value="1"/>
</dbReference>
<dbReference type="AlphaFoldDB" id="A0A6M1U8Q1"/>
<dbReference type="Pfam" id="PF03334">
    <property type="entry name" value="PhaG_MnhG_YufB"/>
    <property type="match status" value="1"/>
</dbReference>
<sequence>MTFALDIILSILLVVGGLFGLTGSYGLIRLKDRMQRLHAPTKASTVGLGTALLASMFHGLMIGTGFSWQEILVMVFIFVTAPITANYLSKVHLQSRHFDGQIPKTGVSRDWSTFDDAPEGPEPQLPQRDS</sequence>
<feature type="transmembrane region" description="Helical" evidence="2">
    <location>
        <begin position="68"/>
        <end position="88"/>
    </location>
</feature>
<evidence type="ECO:0000313" key="3">
    <source>
        <dbReference type="EMBL" id="NGQ90491.1"/>
    </source>
</evidence>
<proteinExistence type="predicted"/>
<accession>A0A6M1U8Q1</accession>
<protein>
    <submittedName>
        <fullName evidence="3">Monovalent cation/H(+) antiporter subunit G</fullName>
    </submittedName>
</protein>
<keyword evidence="2" id="KW-1133">Transmembrane helix</keyword>
<dbReference type="NCBIfam" id="TIGR01300">
    <property type="entry name" value="CPA3_mnhG_phaG"/>
    <property type="match status" value="1"/>
</dbReference>
<dbReference type="EMBL" id="JAALFE010000004">
    <property type="protein sequence ID" value="NGQ90491.1"/>
    <property type="molecule type" value="Genomic_DNA"/>
</dbReference>
<keyword evidence="2" id="KW-0812">Transmembrane</keyword>
<keyword evidence="4" id="KW-1185">Reference proteome</keyword>
<keyword evidence="2" id="KW-0472">Membrane</keyword>
<feature type="transmembrane region" description="Helical" evidence="2">
    <location>
        <begin position="40"/>
        <end position="62"/>
    </location>
</feature>
<evidence type="ECO:0000313" key="4">
    <source>
        <dbReference type="Proteomes" id="UP000474758"/>
    </source>
</evidence>
<dbReference type="PANTHER" id="PTHR34703">
    <property type="entry name" value="ANTIPORTER SUBUNIT MNHG2-RELATED"/>
    <property type="match status" value="1"/>
</dbReference>
<evidence type="ECO:0000256" key="1">
    <source>
        <dbReference type="SAM" id="MobiDB-lite"/>
    </source>
</evidence>
<dbReference type="RefSeq" id="WP_165047981.1">
    <property type="nucleotide sequence ID" value="NZ_JAALFE010000004.1"/>
</dbReference>
<organism evidence="3 4">
    <name type="scientific">Paragemmobacter kunshanensis</name>
    <dbReference type="NCBI Taxonomy" id="2583234"/>
    <lineage>
        <taxon>Bacteria</taxon>
        <taxon>Pseudomonadati</taxon>
        <taxon>Pseudomonadota</taxon>
        <taxon>Alphaproteobacteria</taxon>
        <taxon>Rhodobacterales</taxon>
        <taxon>Paracoccaceae</taxon>
        <taxon>Paragemmobacter</taxon>
    </lineage>
</organism>
<comment type="caution">
    <text evidence="3">The sequence shown here is derived from an EMBL/GenBank/DDBJ whole genome shotgun (WGS) entry which is preliminary data.</text>
</comment>
<feature type="transmembrane region" description="Helical" evidence="2">
    <location>
        <begin position="6"/>
        <end position="28"/>
    </location>
</feature>
<reference evidence="3 4" key="1">
    <citation type="submission" date="2020-02" db="EMBL/GenBank/DDBJ databases">
        <title>Rhodobacter translucens sp. nov., a novel bacterium isolated from activated sludge.</title>
        <authorList>
            <person name="Liu J."/>
        </authorList>
    </citation>
    <scope>NUCLEOTIDE SEQUENCE [LARGE SCALE GENOMIC DNA]</scope>
    <source>
        <strain evidence="3 4">HX-7-19</strain>
    </source>
</reference>